<feature type="region of interest" description="Disordered" evidence="1">
    <location>
        <begin position="1"/>
        <end position="71"/>
    </location>
</feature>
<evidence type="ECO:0000313" key="2">
    <source>
        <dbReference type="EMBL" id="NHO33367.1"/>
    </source>
</evidence>
<organism evidence="2 3">
    <name type="scientific">Acetobacter fallax</name>
    <dbReference type="NCBI Taxonomy" id="1737473"/>
    <lineage>
        <taxon>Bacteria</taxon>
        <taxon>Pseudomonadati</taxon>
        <taxon>Pseudomonadota</taxon>
        <taxon>Alphaproteobacteria</taxon>
        <taxon>Acetobacterales</taxon>
        <taxon>Acetobacteraceae</taxon>
        <taxon>Acetobacter</taxon>
    </lineage>
</organism>
<feature type="compositionally biased region" description="Polar residues" evidence="1">
    <location>
        <begin position="61"/>
        <end position="71"/>
    </location>
</feature>
<protein>
    <submittedName>
        <fullName evidence="2">Uncharacterized protein</fullName>
    </submittedName>
</protein>
<proteinExistence type="predicted"/>
<gene>
    <name evidence="2" type="ORF">GOB84_12480</name>
</gene>
<feature type="compositionally biased region" description="Basic and acidic residues" evidence="1">
    <location>
        <begin position="39"/>
        <end position="57"/>
    </location>
</feature>
<name>A0ABX0KAA6_9PROT</name>
<dbReference type="Proteomes" id="UP000615326">
    <property type="component" value="Unassembled WGS sequence"/>
</dbReference>
<dbReference type="RefSeq" id="WP_173578998.1">
    <property type="nucleotide sequence ID" value="NZ_WOSX01000027.1"/>
</dbReference>
<keyword evidence="3" id="KW-1185">Reference proteome</keyword>
<evidence type="ECO:0000256" key="1">
    <source>
        <dbReference type="SAM" id="MobiDB-lite"/>
    </source>
</evidence>
<comment type="caution">
    <text evidence="2">The sequence shown here is derived from an EMBL/GenBank/DDBJ whole genome shotgun (WGS) entry which is preliminary data.</text>
</comment>
<reference evidence="2 3" key="1">
    <citation type="journal article" date="2020" name="Int. J. Syst. Evol. Microbiol.">
        <title>Novel acetic acid bacteria from cider fermentations: Acetobacter conturbans sp. nov. and Acetobacter fallax sp. nov.</title>
        <authorList>
            <person name="Sombolestani A.S."/>
            <person name="Cleenwerck I."/>
            <person name="Cnockaert M."/>
            <person name="Borremans W."/>
            <person name="Wieme A.D."/>
            <person name="De Vuyst L."/>
            <person name="Vandamme P."/>
        </authorList>
    </citation>
    <scope>NUCLEOTIDE SEQUENCE [LARGE SCALE GENOMIC DNA]</scope>
    <source>
        <strain evidence="2 3">LMG 1637</strain>
    </source>
</reference>
<accession>A0ABX0KAA6</accession>
<dbReference type="EMBL" id="WOSW01000026">
    <property type="protein sequence ID" value="NHO33367.1"/>
    <property type="molecule type" value="Genomic_DNA"/>
</dbReference>
<evidence type="ECO:0000313" key="3">
    <source>
        <dbReference type="Proteomes" id="UP000615326"/>
    </source>
</evidence>
<sequence length="71" mass="7765">MRHSTDHGQIRRATTPDPSAQAAPCRTVEGSGIFQPGTDRIRTEPHMPEMNRSRNDESAGGVTTSPHHVMT</sequence>